<proteinExistence type="predicted"/>
<dbReference type="PANTHER" id="PTHR12420">
    <property type="entry name" value="PHD FINGER PROTEIN"/>
    <property type="match status" value="1"/>
</dbReference>
<accession>A0A1L8HIP2</accession>
<dbReference type="AlphaFoldDB" id="A0A1L8HIP2"/>
<dbReference type="GO" id="GO:0005634">
    <property type="term" value="C:nucleus"/>
    <property type="evidence" value="ECO:0007669"/>
    <property type="project" value="TreeGrafter"/>
</dbReference>
<dbReference type="GeneID" id="108708666"/>
<name>A0A1L8HIP2_XENLA</name>
<organism evidence="3 4">
    <name type="scientific">Xenopus laevis</name>
    <name type="common">African clawed frog</name>
    <dbReference type="NCBI Taxonomy" id="8355"/>
    <lineage>
        <taxon>Eukaryota</taxon>
        <taxon>Metazoa</taxon>
        <taxon>Chordata</taxon>
        <taxon>Craniata</taxon>
        <taxon>Vertebrata</taxon>
        <taxon>Euteleostomi</taxon>
        <taxon>Amphibia</taxon>
        <taxon>Batrachia</taxon>
        <taxon>Anura</taxon>
        <taxon>Pipoidea</taxon>
        <taxon>Pipidae</taxon>
        <taxon>Xenopodinae</taxon>
        <taxon>Xenopus</taxon>
        <taxon>Xenopus</taxon>
    </lineage>
</organism>
<reference evidence="4" key="1">
    <citation type="submission" date="2025-08" db="UniProtKB">
        <authorList>
            <consortium name="RefSeq"/>
        </authorList>
    </citation>
    <scope>IDENTIFICATION</scope>
    <source>
        <strain evidence="4">J_2021</strain>
        <tissue evidence="4">Erythrocytes</tissue>
    </source>
</reference>
<dbReference type="KEGG" id="xla:108708666"/>
<evidence type="ECO:0000256" key="2">
    <source>
        <dbReference type="SAM" id="MobiDB-lite"/>
    </source>
</evidence>
<protein>
    <submittedName>
        <fullName evidence="4">Uncharacterized protein LOC108708666 isoform X1</fullName>
    </submittedName>
</protein>
<evidence type="ECO:0000256" key="1">
    <source>
        <dbReference type="SAM" id="Coils"/>
    </source>
</evidence>
<dbReference type="InterPro" id="IPR051188">
    <property type="entry name" value="PHD-type_Zinc_Finger"/>
</dbReference>
<dbReference type="Bgee" id="108708666">
    <property type="expression patterns" value="Expressed in egg cell and 10 other cell types or tissues"/>
</dbReference>
<dbReference type="GO" id="GO:0042826">
    <property type="term" value="F:histone deacetylase binding"/>
    <property type="evidence" value="ECO:0007669"/>
    <property type="project" value="TreeGrafter"/>
</dbReference>
<evidence type="ECO:0000313" key="3">
    <source>
        <dbReference type="Proteomes" id="UP000186698"/>
    </source>
</evidence>
<dbReference type="RefSeq" id="XP_018103089.1">
    <property type="nucleotide sequence ID" value="XM_018247600.2"/>
</dbReference>
<gene>
    <name evidence="4" type="primary">LOC108708666</name>
</gene>
<feature type="region of interest" description="Disordered" evidence="2">
    <location>
        <begin position="237"/>
        <end position="282"/>
    </location>
</feature>
<dbReference type="PANTHER" id="PTHR12420:SF15">
    <property type="entry name" value="PHD FINGER PROTEIN 6"/>
    <property type="match status" value="1"/>
</dbReference>
<sequence length="411" mass="44375">MSSSNGDEQSNKRCIVSSQNEGASQLVVQSCLKDLPAAALEQSIPRTEPSLNILGMNSSSAEQPVFIAGKHNSSIKLVMKTPIVNLKSVEQNEGASQLVVPSCMKGLPAVALEQSISGVNTQSAEPSLNILGMNSSSAEHPVIARKDSSSIKFVTKTPNFKSAEHSISFSGTNNRSEEQPKCSSEVNNTSAEDALYCLDLKSIKVPQTADTFPQATQCSNTAVAHCTNSPQVHGPLVAECPSSPSGPSTSSALATSESAPENDSYPSNPDTSTVLCDTENRDGPFADTDTSTKVALFSGYTCFKDKMLKGELGEGDAKDFWTKCQSHQCRQFLLENIEKSVKSVSQKILSGEAEDQDYETALRYLWGSECLESVIIQEKQEIQWKLQSLEETKERLQKNYKALTDLLGKGK</sequence>
<feature type="compositionally biased region" description="Low complexity" evidence="2">
    <location>
        <begin position="241"/>
        <end position="261"/>
    </location>
</feature>
<dbReference type="Proteomes" id="UP000186698">
    <property type="component" value="Chromosome 2L"/>
</dbReference>
<feature type="region of interest" description="Disordered" evidence="2">
    <location>
        <begin position="164"/>
        <end position="186"/>
    </location>
</feature>
<evidence type="ECO:0000313" key="4">
    <source>
        <dbReference type="RefSeq" id="XP_018103089.1"/>
    </source>
</evidence>
<feature type="compositionally biased region" description="Polar residues" evidence="2">
    <location>
        <begin position="264"/>
        <end position="275"/>
    </location>
</feature>
<dbReference type="PaxDb" id="8355-A0A1L8HIP2"/>
<dbReference type="OrthoDB" id="512616at2759"/>
<feature type="compositionally biased region" description="Polar residues" evidence="2">
    <location>
        <begin position="164"/>
        <end position="174"/>
    </location>
</feature>
<dbReference type="GO" id="GO:0042393">
    <property type="term" value="F:histone binding"/>
    <property type="evidence" value="ECO:0007669"/>
    <property type="project" value="TreeGrafter"/>
</dbReference>
<keyword evidence="1" id="KW-0175">Coiled coil</keyword>
<feature type="coiled-coil region" evidence="1">
    <location>
        <begin position="379"/>
        <end position="406"/>
    </location>
</feature>
<keyword evidence="3" id="KW-1185">Reference proteome</keyword>